<dbReference type="InterPro" id="IPR014001">
    <property type="entry name" value="Helicase_ATP-bd"/>
</dbReference>
<dbReference type="SMART" id="SM00487">
    <property type="entry name" value="DEXDc"/>
    <property type="match status" value="1"/>
</dbReference>
<dbReference type="Proteomes" id="UP001311799">
    <property type="component" value="Unassembled WGS sequence"/>
</dbReference>
<dbReference type="GO" id="GO:0006289">
    <property type="term" value="P:nucleotide-excision repair"/>
    <property type="evidence" value="ECO:0007669"/>
    <property type="project" value="TreeGrafter"/>
</dbReference>
<dbReference type="EMBL" id="JAWDEY010000036">
    <property type="protein sequence ID" value="KAK6587814.1"/>
    <property type="molecule type" value="Genomic_DNA"/>
</dbReference>
<protein>
    <submittedName>
        <fullName evidence="5">Uncharacterized protein</fullName>
    </submittedName>
</protein>
<dbReference type="PROSITE" id="PS51192">
    <property type="entry name" value="HELICASE_ATP_BIND_1"/>
    <property type="match status" value="1"/>
</dbReference>
<dbReference type="InterPro" id="IPR018973">
    <property type="entry name" value="MZB"/>
</dbReference>
<feature type="domain" description="Helicase ATP-binding" evidence="3">
    <location>
        <begin position="291"/>
        <end position="467"/>
    </location>
</feature>
<dbReference type="Pfam" id="PF00271">
    <property type="entry name" value="Helicase_C"/>
    <property type="match status" value="1"/>
</dbReference>
<keyword evidence="6" id="KW-1185">Reference proteome</keyword>
<dbReference type="GO" id="GO:0005634">
    <property type="term" value="C:nucleus"/>
    <property type="evidence" value="ECO:0007669"/>
    <property type="project" value="TreeGrafter"/>
</dbReference>
<proteinExistence type="predicted"/>
<evidence type="ECO:0000313" key="5">
    <source>
        <dbReference type="EMBL" id="KAK6587814.1"/>
    </source>
</evidence>
<accession>A0AAV9XU72</accession>
<dbReference type="Pfam" id="PF00270">
    <property type="entry name" value="DEAD"/>
    <property type="match status" value="1"/>
</dbReference>
<dbReference type="InterPro" id="IPR011545">
    <property type="entry name" value="DEAD/DEAH_box_helicase_dom"/>
</dbReference>
<dbReference type="GO" id="GO:0005524">
    <property type="term" value="F:ATP binding"/>
    <property type="evidence" value="ECO:0007669"/>
    <property type="project" value="UniProtKB-KW"/>
</dbReference>
<dbReference type="PANTHER" id="PTHR47957:SF3">
    <property type="entry name" value="ATP-DEPENDENT HELICASE HRQ1"/>
    <property type="match status" value="1"/>
</dbReference>
<organism evidence="5 6">
    <name type="scientific">Cryptosporidium xiaoi</name>
    <dbReference type="NCBI Taxonomy" id="659607"/>
    <lineage>
        <taxon>Eukaryota</taxon>
        <taxon>Sar</taxon>
        <taxon>Alveolata</taxon>
        <taxon>Apicomplexa</taxon>
        <taxon>Conoidasida</taxon>
        <taxon>Coccidia</taxon>
        <taxon>Eucoccidiorida</taxon>
        <taxon>Eimeriorina</taxon>
        <taxon>Cryptosporidiidae</taxon>
        <taxon>Cryptosporidium</taxon>
    </lineage>
</organism>
<sequence>MPKKQKIDESYTEHEDYAEKLNFYQTKLLKSIRSAELLKKLLVVYNKLYAENQKDIRLSSLLCGISSDCLYKLGKCPGIHGIEYLEDFKSLLFFLKEDIILTKITETKSNYCTGNNVKNVDSYISNNVNTTIDSINGDDDINENNIRNYTFKFIIGGKLNKSNMDNIVNDFKNKINKNINNKCGDITIKVSNLKNAEEDRIRRINELIDINEANNGEITVENVLNIISKSFLLKGGLVNKKHEEPKETIYCDDEDEIYKFIRVEIIEMLNKYTKSIGIDQFRFYCHQSEAIKELLKGKNVIITTSTCSGKSMCYIIPSLQYILNDSNHLTLLIFPTKALSEDQLNKINDILSYLSVKNKKVLVNKLDGDTNMCERREILLKSNMILTNIDFIHWNIELLSQHIHSRLRLIVIDEAHVYTGDFGINTSYVLRRLKRGIHYYREKNELIKNNNDSEIIKYIVCTATILNPCEHFKNITGIGKEDIKLVDKDTSYKSESTTIIWDTNKKLDNVNMIKKYKSYNECINIIIELYFLNRRLIVFCSSRKAVENMKRELIIILKRLGIEKSKIYFDYENDIQIYRGGISKTERRKLESLIFNGNVRVVICTVALELGIDVRCFDTVLVYGYPGSVNRLIQQFGRCGRDKNIKSLKILLLNENNELDNYISNHSNELLNRKYDSCVINLKNPYLLILHLICLTVETYKNINIIRDLNIMRINGIDENNGYIHELILFLYYKNVITCDISDFSKIKKEIESIYWYYNWNRIQNNKYDEHELELNNYTSLLNLYFDNYLSNNQLILNDIKDAYKNLDLRNSDSTILIYNYNDQKNPIDSIPIYNCVRFIYPESIYSINGVLYNTISIDLSLRKGIVAEIRNGDPRLKQKTVSSGEVSVLMQGNGEKYEIQNEKLLGMSMYVTGAKVTYNIYSYIIYEYVDNDWLFIEERYIKNPLIYSFSTFGMKIQLEMREKFESEYLNIGIHGIIHNIINKLPKYIYCNVNDVSCECPDIEISKTKEREFSTISLLLYENKKGGNGYLNELLKCTSNSKIKVIEDILVNIYDHINKCKCNNGCLNCGFLLHSCIKNNKYINKQTTMRILENIYQVKI</sequence>
<evidence type="ECO:0000256" key="2">
    <source>
        <dbReference type="ARBA" id="ARBA00022840"/>
    </source>
</evidence>
<dbReference type="Pfam" id="PF09369">
    <property type="entry name" value="MZB"/>
    <property type="match status" value="1"/>
</dbReference>
<evidence type="ECO:0000259" key="3">
    <source>
        <dbReference type="PROSITE" id="PS51192"/>
    </source>
</evidence>
<dbReference type="AlphaFoldDB" id="A0AAV9XU72"/>
<dbReference type="GO" id="GO:0043138">
    <property type="term" value="F:3'-5' DNA helicase activity"/>
    <property type="evidence" value="ECO:0007669"/>
    <property type="project" value="TreeGrafter"/>
</dbReference>
<dbReference type="PROSITE" id="PS51194">
    <property type="entry name" value="HELICASE_CTER"/>
    <property type="match status" value="1"/>
</dbReference>
<evidence type="ECO:0000256" key="1">
    <source>
        <dbReference type="ARBA" id="ARBA00022741"/>
    </source>
</evidence>
<dbReference type="InterPro" id="IPR027417">
    <property type="entry name" value="P-loop_NTPase"/>
</dbReference>
<feature type="domain" description="Helicase C-terminal" evidence="4">
    <location>
        <begin position="524"/>
        <end position="686"/>
    </location>
</feature>
<keyword evidence="2" id="KW-0067">ATP-binding</keyword>
<dbReference type="InterPro" id="IPR001650">
    <property type="entry name" value="Helicase_C-like"/>
</dbReference>
<dbReference type="GO" id="GO:0003676">
    <property type="term" value="F:nucleic acid binding"/>
    <property type="evidence" value="ECO:0007669"/>
    <property type="project" value="InterPro"/>
</dbReference>
<reference evidence="5 6" key="1">
    <citation type="submission" date="2023-10" db="EMBL/GenBank/DDBJ databases">
        <title>Comparative genomics analysis reveals potential genetic determinants of host preference in Cryptosporidium xiaoi.</title>
        <authorList>
            <person name="Xiao L."/>
            <person name="Li J."/>
        </authorList>
    </citation>
    <scope>NUCLEOTIDE SEQUENCE [LARGE SCALE GENOMIC DNA]</scope>
    <source>
        <strain evidence="5 6">52996</strain>
    </source>
</reference>
<keyword evidence="1" id="KW-0547">Nucleotide-binding</keyword>
<dbReference type="SMART" id="SM00490">
    <property type="entry name" value="HELICc"/>
    <property type="match status" value="1"/>
</dbReference>
<name>A0AAV9XU72_9CRYT</name>
<dbReference type="GO" id="GO:0036297">
    <property type="term" value="P:interstrand cross-link repair"/>
    <property type="evidence" value="ECO:0007669"/>
    <property type="project" value="TreeGrafter"/>
</dbReference>
<comment type="caution">
    <text evidence="5">The sequence shown here is derived from an EMBL/GenBank/DDBJ whole genome shotgun (WGS) entry which is preliminary data.</text>
</comment>
<evidence type="ECO:0000313" key="6">
    <source>
        <dbReference type="Proteomes" id="UP001311799"/>
    </source>
</evidence>
<evidence type="ECO:0000259" key="4">
    <source>
        <dbReference type="PROSITE" id="PS51194"/>
    </source>
</evidence>
<dbReference type="Gene3D" id="3.40.50.300">
    <property type="entry name" value="P-loop containing nucleotide triphosphate hydrolases"/>
    <property type="match status" value="2"/>
</dbReference>
<gene>
    <name evidence="5" type="ORF">RS030_81217</name>
</gene>
<dbReference type="PANTHER" id="PTHR47957">
    <property type="entry name" value="ATP-DEPENDENT HELICASE HRQ1"/>
    <property type="match status" value="1"/>
</dbReference>
<dbReference type="SUPFAM" id="SSF52540">
    <property type="entry name" value="P-loop containing nucleoside triphosphate hydrolases"/>
    <property type="match status" value="1"/>
</dbReference>